<feature type="chain" id="PRO_5012692472" evidence="2">
    <location>
        <begin position="21"/>
        <end position="211"/>
    </location>
</feature>
<evidence type="ECO:0000313" key="4">
    <source>
        <dbReference type="Proteomes" id="UP000198356"/>
    </source>
</evidence>
<feature type="region of interest" description="Disordered" evidence="1">
    <location>
        <begin position="123"/>
        <end position="174"/>
    </location>
</feature>
<dbReference type="Proteomes" id="UP000198356">
    <property type="component" value="Unassembled WGS sequence"/>
</dbReference>
<reference evidence="3 4" key="1">
    <citation type="submission" date="2017-06" db="EMBL/GenBank/DDBJ databases">
        <authorList>
            <person name="Kim H.J."/>
            <person name="Triplett B.A."/>
        </authorList>
    </citation>
    <scope>NUCLEOTIDE SEQUENCE [LARGE SCALE GENOMIC DNA]</scope>
    <source>
        <strain evidence="3 4">DSM 18704</strain>
    </source>
</reference>
<evidence type="ECO:0000313" key="3">
    <source>
        <dbReference type="EMBL" id="SNS91767.1"/>
    </source>
</evidence>
<evidence type="ECO:0000256" key="2">
    <source>
        <dbReference type="SAM" id="SignalP"/>
    </source>
</evidence>
<keyword evidence="4" id="KW-1185">Reference proteome</keyword>
<dbReference type="AlphaFoldDB" id="A0A239IDZ2"/>
<sequence>MFFRALSCITLFAVCNSVSAQSVPAAPAPAKPKVAIRSGEVIPCRVNLGCTDRTGPDGHHTYILEADGYIVEADFQVDQRFSHADVTIVNNSPNKLQLIPAEFRIDVVQPKYRRLSYLDPKRVEKTSKTSKKVKDLPPPSYFTSDKHTQDKQKEAAAIPVPPLKPRALGPSERESGRVYFQHPGKATEMSLVLPISGELFEFTYPPVGSGQ</sequence>
<gene>
    <name evidence="3" type="ORF">SAMN05421770_10367</name>
</gene>
<keyword evidence="2" id="KW-0732">Signal</keyword>
<dbReference type="EMBL" id="FZOU01000003">
    <property type="protein sequence ID" value="SNS91767.1"/>
    <property type="molecule type" value="Genomic_DNA"/>
</dbReference>
<accession>A0A239IDZ2</accession>
<evidence type="ECO:0000256" key="1">
    <source>
        <dbReference type="SAM" id="MobiDB-lite"/>
    </source>
</evidence>
<dbReference type="RefSeq" id="WP_089408199.1">
    <property type="nucleotide sequence ID" value="NZ_FZOU01000003.1"/>
</dbReference>
<protein>
    <submittedName>
        <fullName evidence="3">Uncharacterized protein</fullName>
    </submittedName>
</protein>
<organism evidence="3 4">
    <name type="scientific">Granulicella rosea</name>
    <dbReference type="NCBI Taxonomy" id="474952"/>
    <lineage>
        <taxon>Bacteria</taxon>
        <taxon>Pseudomonadati</taxon>
        <taxon>Acidobacteriota</taxon>
        <taxon>Terriglobia</taxon>
        <taxon>Terriglobales</taxon>
        <taxon>Acidobacteriaceae</taxon>
        <taxon>Granulicella</taxon>
    </lineage>
</organism>
<feature type="signal peptide" evidence="2">
    <location>
        <begin position="1"/>
        <end position="20"/>
    </location>
</feature>
<name>A0A239IDZ2_9BACT</name>
<feature type="compositionally biased region" description="Basic and acidic residues" evidence="1">
    <location>
        <begin position="144"/>
        <end position="154"/>
    </location>
</feature>
<proteinExistence type="predicted"/>
<feature type="compositionally biased region" description="Basic and acidic residues" evidence="1">
    <location>
        <begin position="123"/>
        <end position="135"/>
    </location>
</feature>